<dbReference type="Proteomes" id="UP000014254">
    <property type="component" value="Unassembled WGS sequence"/>
</dbReference>
<dbReference type="VEuPathDB" id="FungiDB:HMPREF1544_01703"/>
<gene>
    <name evidence="1" type="ORF">HMPREF1544_01703</name>
</gene>
<proteinExistence type="predicted"/>
<protein>
    <submittedName>
        <fullName evidence="1">Uncharacterized protein</fullName>
    </submittedName>
</protein>
<dbReference type="InParanoid" id="S2JSG1"/>
<dbReference type="AlphaFoldDB" id="S2JSG1"/>
<dbReference type="EMBL" id="KE123909">
    <property type="protein sequence ID" value="EPB91382.1"/>
    <property type="molecule type" value="Genomic_DNA"/>
</dbReference>
<evidence type="ECO:0000313" key="1">
    <source>
        <dbReference type="EMBL" id="EPB91382.1"/>
    </source>
</evidence>
<accession>S2JSG1</accession>
<sequence>MLFLQPEIEASQAVKSDIIRETIGLVLYLDLLKPPGVLHYWGEHSFPISPQNLNNYRGLPTAQGQNLSDRVSLTNAVFAGTDNGLIKTTETVFFDIERFALHLELYRHFHISANSPTNRIDILYILSSEQDKENNSRPPSHGGRGASQFHGRYAPTVITNEYNSSQTCLFCFRKLSHPSKTIGDKVKTTNGSFVCTNDKCPNAFKVMCRDQVSALAIGLVGLASILFDVTFPCFDQQPFRLKPQQFNDSALSFWNKNSSSLKPFDDGHTFSSTWYVFFSLSTHITLD</sequence>
<evidence type="ECO:0000313" key="2">
    <source>
        <dbReference type="Proteomes" id="UP000014254"/>
    </source>
</evidence>
<dbReference type="STRING" id="1220926.S2JSG1"/>
<name>S2JSG1_MUCC1</name>
<dbReference type="OrthoDB" id="10466439at2759"/>
<reference evidence="2" key="1">
    <citation type="submission" date="2013-05" db="EMBL/GenBank/DDBJ databases">
        <title>The Genome sequence of Mucor circinelloides f. circinelloides 1006PhL.</title>
        <authorList>
            <consortium name="The Broad Institute Genomics Platform"/>
            <person name="Cuomo C."/>
            <person name="Earl A."/>
            <person name="Findley K."/>
            <person name="Lee S.C."/>
            <person name="Walker B."/>
            <person name="Young S."/>
            <person name="Zeng Q."/>
            <person name="Gargeya S."/>
            <person name="Fitzgerald M."/>
            <person name="Haas B."/>
            <person name="Abouelleil A."/>
            <person name="Allen A.W."/>
            <person name="Alvarado L."/>
            <person name="Arachchi H.M."/>
            <person name="Berlin A.M."/>
            <person name="Chapman S.B."/>
            <person name="Gainer-Dewar J."/>
            <person name="Goldberg J."/>
            <person name="Griggs A."/>
            <person name="Gujja S."/>
            <person name="Hansen M."/>
            <person name="Howarth C."/>
            <person name="Imamovic A."/>
            <person name="Ireland A."/>
            <person name="Larimer J."/>
            <person name="McCowan C."/>
            <person name="Murphy C."/>
            <person name="Pearson M."/>
            <person name="Poon T.W."/>
            <person name="Priest M."/>
            <person name="Roberts A."/>
            <person name="Saif S."/>
            <person name="Shea T."/>
            <person name="Sisk P."/>
            <person name="Sykes S."/>
            <person name="Wortman J."/>
            <person name="Nusbaum C."/>
            <person name="Birren B."/>
        </authorList>
    </citation>
    <scope>NUCLEOTIDE SEQUENCE [LARGE SCALE GENOMIC DNA]</scope>
    <source>
        <strain evidence="2">1006PhL</strain>
    </source>
</reference>
<organism evidence="1 2">
    <name type="scientific">Mucor circinelloides f. circinelloides (strain 1006PhL)</name>
    <name type="common">Mucormycosis agent</name>
    <name type="synonym">Calyptromyces circinelloides</name>
    <dbReference type="NCBI Taxonomy" id="1220926"/>
    <lineage>
        <taxon>Eukaryota</taxon>
        <taxon>Fungi</taxon>
        <taxon>Fungi incertae sedis</taxon>
        <taxon>Mucoromycota</taxon>
        <taxon>Mucoromycotina</taxon>
        <taxon>Mucoromycetes</taxon>
        <taxon>Mucorales</taxon>
        <taxon>Mucorineae</taxon>
        <taxon>Mucoraceae</taxon>
        <taxon>Mucor</taxon>
    </lineage>
</organism>
<keyword evidence="2" id="KW-1185">Reference proteome</keyword>